<dbReference type="Gene3D" id="1.10.1200.10">
    <property type="entry name" value="ACP-like"/>
    <property type="match status" value="1"/>
</dbReference>
<sequence length="1832" mass="199301">MSAQDTQEDARRRLLEQRLRKAQSATRPATQLLKRPAMAGIPMSSVQRRLWFLDQWQPGNAAYNIPLLLSLHGELDMQRLSDALLAVAQRHEILRTSYRDQGGEPEPFLRDVSECRLHIIDVEPDVALSELQALATQEAGRAFSLDQEPPLRACLWRAGAQRSLLLLNLHHIAADGWSVGLLLRELSAAYKGRSSAAAPDATQLQYADFAHWQAQTLDPASVERQLEIWERKLVGAPALLELPTDRARPQVQSNAGAIEWFQLDMQTQQRLHEVAQQERVTPFIIFLAALATLYQRYTGQGDLVLGTPVAGRHAPEWEALIGCFVNTVAMRVRPAHVRTARQLLQQTREDWMTVLDHQSLPFEKLVERLAPERQFAHTPVFQVMLSINNIPRAALELEGVTAQELAIDIGRSKFDLSWAIDDLQEGLGGSVTYNTDLFERDTVRRMLTHLQTLLSDMLQRLDAPLSQLAWLPENERQALLTQFNNSAQDYPELRDVLALFSAHVTRAPAAPAVVHEGNVLSYRELDEWSNRVAACLRAKGAGPDQRVGVYMERSHRTVVAIMGILKAGAAYVPIDSSYPVDRVRFMLEDADARLCLTEAHLLAPFEPGGRIEAICLDRDAAMIAAYPLEPVPVLHDERHLMYVLFTSGSTGRPKGVGVEHRHYLNYLQGAMRRLNLPQACHFAMVSTFAADLGTTMLYGALSSGGCVHVMSHARVTDPQAFAAYMRQHRPDVLKLVPSHFETLSSLAPLADLLPQRCLVFAGEACHWDMVARVRAERPGLDIQNHYGPTESSVAALAYTVPAELPAQEGPLPLGEPLGNVQTYVLDPGLQLVGIGIPGELHIGGTGITRGYLARPALSAERFVPDPFGPPGARLYRTGDLARVGADGRVEFLGRIDHQVKIRGYRVETAEIEALITDEAVLEARVILREDTPGDKRLVAYLVFAPTTPPSEYVETIEALRHSLRKVLPDYMVPTAFVPLAGLPLNANGKLDRFALPAPSQEHRRSVATSRPPSSALEMEIAGVWSALLGIDSFGVDEDFFELGGDSFKAVRAVRGIGHGLSVMDLFRHPTVAALAVHLSGAAPLQHEGLLHRLSANVASADGVSWVCVPFGGGSAISYLSLSAAIPDGDALHAIELPGHDFARRDDPLQDFDGVARRCADEIVDSIQGDVLLYGHCLGAGMAVAIAQQLQARGFTRLLGVLVGGSFPMPRLPGRIFDAISRVLPTDGLISNRSILDGLLVTGGAAGDEAEEELEFLVRNMRHDGRQAEDFYTRHYRAPDAPLLDVPLLCVVGERDRATEFHAEEYLEWRRFSRHVTLQSIPRAGHFFQKHQARELAALGSHQARMWRSAQREAPASRTAALASPASTRPALGTLWPFVLVSLGQLVSVIGSGLSTFALGVWVYQQTGAISDFATISALGILPGILVLPIAGAIADRWDRRTIMLCCDAAGLSLAATAAALAWSQQLSIAALYIVATLSAVASAFRQPAYTAAIAQLAPKRYLGHANGFVQLGGASGLLIGQLFGGVLMLRLGLDRVLMLDIASFALAFAALLAVRFPQALFKRQEEPFWKEMTYGWRYILKRQGLVALAVFFALGNCLASMVLVLVTPLVMSFSGAIPLGEVMAMNGAGMLLGSLIMSIWGGLRDRVLGMVGFVALFGGSAIAISIAPQLSFAMAGMFGIGLCTAFINAHWLSLVQVKVGLELQGRVVAANQMLARSLMPLGTVLAGWMVDSVIHPLFKEGAGGTLFQQWAAYGNSRAAAVMIVTLGLLSIILTALGLLYQPLRRLERLLPDAIPDAVILDKDAIQQQADAALARPGSPPARASTSTSGSPA</sequence>
<dbReference type="EMBL" id="JAVXZY010000002">
    <property type="protein sequence ID" value="MDT8999092.1"/>
    <property type="molecule type" value="Genomic_DNA"/>
</dbReference>
<dbReference type="SUPFAM" id="SSF56801">
    <property type="entry name" value="Acetyl-CoA synthetase-like"/>
    <property type="match status" value="1"/>
</dbReference>
<dbReference type="Pfam" id="PF00668">
    <property type="entry name" value="Condensation"/>
    <property type="match status" value="1"/>
</dbReference>
<dbReference type="PROSITE" id="PS50850">
    <property type="entry name" value="MFS"/>
    <property type="match status" value="1"/>
</dbReference>
<dbReference type="InterPro" id="IPR000873">
    <property type="entry name" value="AMP-dep_synth/lig_dom"/>
</dbReference>
<dbReference type="InterPro" id="IPR001242">
    <property type="entry name" value="Condensation_dom"/>
</dbReference>
<dbReference type="PANTHER" id="PTHR45527">
    <property type="entry name" value="NONRIBOSOMAL PEPTIDE SYNTHETASE"/>
    <property type="match status" value="1"/>
</dbReference>
<feature type="transmembrane region" description="Helical" evidence="7">
    <location>
        <begin position="1535"/>
        <end position="1554"/>
    </location>
</feature>
<dbReference type="PROSITE" id="PS00455">
    <property type="entry name" value="AMP_BINDING"/>
    <property type="match status" value="1"/>
</dbReference>
<organism evidence="10 11">
    <name type="scientific">Roseateles aquae</name>
    <dbReference type="NCBI Taxonomy" id="3077235"/>
    <lineage>
        <taxon>Bacteria</taxon>
        <taxon>Pseudomonadati</taxon>
        <taxon>Pseudomonadota</taxon>
        <taxon>Betaproteobacteria</taxon>
        <taxon>Burkholderiales</taxon>
        <taxon>Sphaerotilaceae</taxon>
        <taxon>Roseateles</taxon>
    </lineage>
</organism>
<feature type="transmembrane region" description="Helical" evidence="7">
    <location>
        <begin position="1672"/>
        <end position="1697"/>
    </location>
</feature>
<dbReference type="InterPro" id="IPR045851">
    <property type="entry name" value="AMP-bd_C_sf"/>
</dbReference>
<dbReference type="InterPro" id="IPR010071">
    <property type="entry name" value="AA_adenyl_dom"/>
</dbReference>
<feature type="transmembrane region" description="Helical" evidence="7">
    <location>
        <begin position="1585"/>
        <end position="1610"/>
    </location>
</feature>
<dbReference type="Gene3D" id="1.20.1250.20">
    <property type="entry name" value="MFS general substrate transporter like domains"/>
    <property type="match status" value="1"/>
</dbReference>
<dbReference type="InterPro" id="IPR009081">
    <property type="entry name" value="PP-bd_ACP"/>
</dbReference>
<feature type="compositionally biased region" description="Polar residues" evidence="6">
    <location>
        <begin position="1823"/>
        <end position="1832"/>
    </location>
</feature>
<dbReference type="Gene3D" id="2.30.38.10">
    <property type="entry name" value="Luciferase, Domain 3"/>
    <property type="match status" value="1"/>
</dbReference>
<evidence type="ECO:0000313" key="10">
    <source>
        <dbReference type="EMBL" id="MDT8999092.1"/>
    </source>
</evidence>
<keyword evidence="3 7" id="KW-0812">Transmembrane</keyword>
<keyword evidence="2" id="KW-0597">Phosphoprotein</keyword>
<dbReference type="Gene3D" id="3.40.50.1820">
    <property type="entry name" value="alpha/beta hydrolase"/>
    <property type="match status" value="1"/>
</dbReference>
<proteinExistence type="predicted"/>
<feature type="transmembrane region" description="Helical" evidence="7">
    <location>
        <begin position="1718"/>
        <end position="1738"/>
    </location>
</feature>
<comment type="caution">
    <text evidence="10">The sequence shown here is derived from an EMBL/GenBank/DDBJ whole genome shotgun (WGS) entry which is preliminary data.</text>
</comment>
<dbReference type="InterPro" id="IPR029058">
    <property type="entry name" value="AB_hydrolase_fold"/>
</dbReference>
<dbReference type="Gene3D" id="3.30.300.30">
    <property type="match status" value="1"/>
</dbReference>
<keyword evidence="5 7" id="KW-0472">Membrane</keyword>
<dbReference type="Pfam" id="PF00501">
    <property type="entry name" value="AMP-binding"/>
    <property type="match status" value="1"/>
</dbReference>
<feature type="transmembrane region" description="Helical" evidence="7">
    <location>
        <begin position="1377"/>
        <end position="1403"/>
    </location>
</feature>
<keyword evidence="11" id="KW-1185">Reference proteome</keyword>
<dbReference type="InterPro" id="IPR020846">
    <property type="entry name" value="MFS_dom"/>
</dbReference>
<dbReference type="CDD" id="cd06173">
    <property type="entry name" value="MFS_MefA_like"/>
    <property type="match status" value="1"/>
</dbReference>
<dbReference type="SUPFAM" id="SSF103473">
    <property type="entry name" value="MFS general substrate transporter"/>
    <property type="match status" value="1"/>
</dbReference>
<evidence type="ECO:0000256" key="1">
    <source>
        <dbReference type="ARBA" id="ARBA00022450"/>
    </source>
</evidence>
<protein>
    <submittedName>
        <fullName evidence="10">Amino acid adenylation domain-containing protein</fullName>
    </submittedName>
</protein>
<accession>A0ABU3P949</accession>
<feature type="transmembrane region" description="Helical" evidence="7">
    <location>
        <begin position="1415"/>
        <end position="1434"/>
    </location>
</feature>
<feature type="transmembrane region" description="Helical" evidence="7">
    <location>
        <begin position="1505"/>
        <end position="1529"/>
    </location>
</feature>
<evidence type="ECO:0000259" key="8">
    <source>
        <dbReference type="PROSITE" id="PS50075"/>
    </source>
</evidence>
<dbReference type="Pfam" id="PF07690">
    <property type="entry name" value="MFS_1"/>
    <property type="match status" value="1"/>
</dbReference>
<evidence type="ECO:0000256" key="4">
    <source>
        <dbReference type="ARBA" id="ARBA00022989"/>
    </source>
</evidence>
<keyword evidence="1" id="KW-0596">Phosphopantetheine</keyword>
<dbReference type="PANTHER" id="PTHR45527:SF1">
    <property type="entry name" value="FATTY ACID SYNTHASE"/>
    <property type="match status" value="1"/>
</dbReference>
<evidence type="ECO:0000256" key="6">
    <source>
        <dbReference type="SAM" id="MobiDB-lite"/>
    </source>
</evidence>
<evidence type="ECO:0000256" key="5">
    <source>
        <dbReference type="ARBA" id="ARBA00023136"/>
    </source>
</evidence>
<feature type="transmembrane region" description="Helical" evidence="7">
    <location>
        <begin position="1758"/>
        <end position="1780"/>
    </location>
</feature>
<feature type="domain" description="Carrier" evidence="8">
    <location>
        <begin position="1011"/>
        <end position="1082"/>
    </location>
</feature>
<dbReference type="Proteomes" id="UP001246372">
    <property type="component" value="Unassembled WGS sequence"/>
</dbReference>
<name>A0ABU3P949_9BURK</name>
<reference evidence="10" key="1">
    <citation type="submission" date="2023-09" db="EMBL/GenBank/DDBJ databases">
        <title>Paucibacter sp. APW11 Genome sequencing and assembly.</title>
        <authorList>
            <person name="Kim I."/>
        </authorList>
    </citation>
    <scope>NUCLEOTIDE SEQUENCE</scope>
    <source>
        <strain evidence="10">APW11</strain>
    </source>
</reference>
<dbReference type="RefSeq" id="WP_315649581.1">
    <property type="nucleotide sequence ID" value="NZ_JAVXZY010000002.1"/>
</dbReference>
<dbReference type="InterPro" id="IPR011701">
    <property type="entry name" value="MFS"/>
</dbReference>
<dbReference type="Gene3D" id="3.40.50.980">
    <property type="match status" value="2"/>
</dbReference>
<gene>
    <name evidence="10" type="ORF">RQP53_07415</name>
</gene>
<evidence type="ECO:0000313" key="11">
    <source>
        <dbReference type="Proteomes" id="UP001246372"/>
    </source>
</evidence>
<dbReference type="InterPro" id="IPR001031">
    <property type="entry name" value="Thioesterase"/>
</dbReference>
<dbReference type="Pfam" id="PF00975">
    <property type="entry name" value="Thioesterase"/>
    <property type="match status" value="1"/>
</dbReference>
<evidence type="ECO:0000256" key="7">
    <source>
        <dbReference type="SAM" id="Phobius"/>
    </source>
</evidence>
<keyword evidence="4 7" id="KW-1133">Transmembrane helix</keyword>
<dbReference type="Gene3D" id="3.30.559.10">
    <property type="entry name" value="Chloramphenicol acetyltransferase-like domain"/>
    <property type="match status" value="1"/>
</dbReference>
<dbReference type="InterPro" id="IPR020845">
    <property type="entry name" value="AMP-binding_CS"/>
</dbReference>
<dbReference type="CDD" id="cd05930">
    <property type="entry name" value="A_NRPS"/>
    <property type="match status" value="1"/>
</dbReference>
<dbReference type="SUPFAM" id="SSF53474">
    <property type="entry name" value="alpha/beta-Hydrolases"/>
    <property type="match status" value="1"/>
</dbReference>
<evidence type="ECO:0000256" key="3">
    <source>
        <dbReference type="ARBA" id="ARBA00022692"/>
    </source>
</evidence>
<dbReference type="SMART" id="SM00823">
    <property type="entry name" value="PKS_PP"/>
    <property type="match status" value="1"/>
</dbReference>
<feature type="transmembrane region" description="Helical" evidence="7">
    <location>
        <begin position="1622"/>
        <end position="1640"/>
    </location>
</feature>
<dbReference type="Gene3D" id="3.30.559.30">
    <property type="entry name" value="Nonribosomal peptide synthetase, condensation domain"/>
    <property type="match status" value="1"/>
</dbReference>
<feature type="transmembrane region" description="Helical" evidence="7">
    <location>
        <begin position="1647"/>
        <end position="1666"/>
    </location>
</feature>
<dbReference type="NCBIfam" id="TIGR01733">
    <property type="entry name" value="AA-adenyl-dom"/>
    <property type="match status" value="1"/>
</dbReference>
<dbReference type="SUPFAM" id="SSF52777">
    <property type="entry name" value="CoA-dependent acyltransferases"/>
    <property type="match status" value="2"/>
</dbReference>
<dbReference type="Pfam" id="PF13193">
    <property type="entry name" value="AMP-binding_C"/>
    <property type="match status" value="1"/>
</dbReference>
<dbReference type="InterPro" id="IPR020806">
    <property type="entry name" value="PKS_PP-bd"/>
</dbReference>
<dbReference type="InterPro" id="IPR036259">
    <property type="entry name" value="MFS_trans_sf"/>
</dbReference>
<evidence type="ECO:0000259" key="9">
    <source>
        <dbReference type="PROSITE" id="PS50850"/>
    </source>
</evidence>
<feature type="region of interest" description="Disordered" evidence="6">
    <location>
        <begin position="1810"/>
        <end position="1832"/>
    </location>
</feature>
<dbReference type="CDD" id="cd19531">
    <property type="entry name" value="LCL_NRPS-like"/>
    <property type="match status" value="1"/>
</dbReference>
<dbReference type="PROSITE" id="PS50075">
    <property type="entry name" value="CARRIER"/>
    <property type="match status" value="1"/>
</dbReference>
<evidence type="ECO:0000256" key="2">
    <source>
        <dbReference type="ARBA" id="ARBA00022553"/>
    </source>
</evidence>
<dbReference type="InterPro" id="IPR023213">
    <property type="entry name" value="CAT-like_dom_sf"/>
</dbReference>
<feature type="domain" description="Major facilitator superfamily (MFS) profile" evidence="9">
    <location>
        <begin position="1376"/>
        <end position="1785"/>
    </location>
</feature>
<feature type="transmembrane region" description="Helical" evidence="7">
    <location>
        <begin position="1466"/>
        <end position="1484"/>
    </location>
</feature>
<dbReference type="InterPro" id="IPR036736">
    <property type="entry name" value="ACP-like_sf"/>
</dbReference>
<dbReference type="Pfam" id="PF00550">
    <property type="entry name" value="PP-binding"/>
    <property type="match status" value="1"/>
</dbReference>
<dbReference type="InterPro" id="IPR025110">
    <property type="entry name" value="AMP-bd_C"/>
</dbReference>